<proteinExistence type="predicted"/>
<evidence type="ECO:0000313" key="1">
    <source>
        <dbReference type="EMBL" id="VDK53456.1"/>
    </source>
</evidence>
<evidence type="ECO:0000313" key="2">
    <source>
        <dbReference type="Proteomes" id="UP000271098"/>
    </source>
</evidence>
<accession>A0A183DBM2</accession>
<reference evidence="1 2" key="2">
    <citation type="submission" date="2018-11" db="EMBL/GenBank/DDBJ databases">
        <authorList>
            <consortium name="Pathogen Informatics"/>
        </authorList>
    </citation>
    <scope>NUCLEOTIDE SEQUENCE [LARGE SCALE GENOMIC DNA]</scope>
</reference>
<dbReference type="WBParaSite" id="GPUH_0000612101-mRNA-1">
    <property type="protein sequence ID" value="GPUH_0000612101-mRNA-1"/>
    <property type="gene ID" value="GPUH_0000612101"/>
</dbReference>
<evidence type="ECO:0000313" key="3">
    <source>
        <dbReference type="WBParaSite" id="GPUH_0000612101-mRNA-1"/>
    </source>
</evidence>
<protein>
    <submittedName>
        <fullName evidence="3">Envelope glycoprotein</fullName>
    </submittedName>
</protein>
<keyword evidence="2" id="KW-1185">Reference proteome</keyword>
<gene>
    <name evidence="1" type="ORF">GPUH_LOCUS6113</name>
</gene>
<dbReference type="Proteomes" id="UP000271098">
    <property type="component" value="Unassembled WGS sequence"/>
</dbReference>
<dbReference type="OrthoDB" id="5838366at2759"/>
<organism evidence="3">
    <name type="scientific">Gongylonema pulchrum</name>
    <dbReference type="NCBI Taxonomy" id="637853"/>
    <lineage>
        <taxon>Eukaryota</taxon>
        <taxon>Metazoa</taxon>
        <taxon>Ecdysozoa</taxon>
        <taxon>Nematoda</taxon>
        <taxon>Chromadorea</taxon>
        <taxon>Rhabditida</taxon>
        <taxon>Spirurina</taxon>
        <taxon>Spiruromorpha</taxon>
        <taxon>Spiruroidea</taxon>
        <taxon>Gongylonematidae</taxon>
        <taxon>Gongylonema</taxon>
    </lineage>
</organism>
<dbReference type="EMBL" id="UYRT01013868">
    <property type="protein sequence ID" value="VDK53456.1"/>
    <property type="molecule type" value="Genomic_DNA"/>
</dbReference>
<sequence length="131" mass="15452">IRSEYGWQEYWQYQAEAIEALNAERKFTNKIDDCSGAKWYSLKYTVYTRDSSCSDCYDFCLPDYAIQRLHKYEDDMTIGIRRLNCFRLYVPEWAKYQPTADSHGGHWSYPKISSNTQRDSSGNWVSWNPGG</sequence>
<reference evidence="3" key="1">
    <citation type="submission" date="2016-06" db="UniProtKB">
        <authorList>
            <consortium name="WormBaseParasite"/>
        </authorList>
    </citation>
    <scope>IDENTIFICATION</scope>
</reference>
<name>A0A183DBM2_9BILA</name>
<dbReference type="AlphaFoldDB" id="A0A183DBM2"/>